<proteinExistence type="predicted"/>
<evidence type="ECO:0000313" key="4">
    <source>
        <dbReference type="Proteomes" id="UP001642540"/>
    </source>
</evidence>
<accession>A0ABP1PSZ2</accession>
<protein>
    <recommendedName>
        <fullName evidence="2">C2H2-type domain-containing protein</fullName>
    </recommendedName>
</protein>
<evidence type="ECO:0000256" key="1">
    <source>
        <dbReference type="SAM" id="MobiDB-lite"/>
    </source>
</evidence>
<dbReference type="EMBL" id="CAXLJM020000011">
    <property type="protein sequence ID" value="CAL8076380.1"/>
    <property type="molecule type" value="Genomic_DNA"/>
</dbReference>
<feature type="domain" description="C2H2-type" evidence="2">
    <location>
        <begin position="74"/>
        <end position="95"/>
    </location>
</feature>
<name>A0ABP1PSZ2_9HEXA</name>
<evidence type="ECO:0000259" key="2">
    <source>
        <dbReference type="PROSITE" id="PS00028"/>
    </source>
</evidence>
<dbReference type="Proteomes" id="UP001642540">
    <property type="component" value="Unassembled WGS sequence"/>
</dbReference>
<feature type="region of interest" description="Disordered" evidence="1">
    <location>
        <begin position="15"/>
        <end position="62"/>
    </location>
</feature>
<sequence>MAGVSTNLCDQLLNNQVMELQDPDSIQKPEPARDSENNVADEDHRGGGAGDSNDGSEDQDDLVLAPMTPNQLICIMCGTRVGSTERLRRHTVKHHPEAAEMFEFLIETAVKIFPGIYAENQAQISYPTTSKVNSVSGKKYVFHSDHIQPDPETSTSARLREESYNNGSSDVSTKLLNEVIAPKTNQNSGNFPGLEKPFKYPYFAFRGFRYHEAQSAFLWPIDLTLQSRIKPA</sequence>
<feature type="compositionally biased region" description="Basic and acidic residues" evidence="1">
    <location>
        <begin position="25"/>
        <end position="46"/>
    </location>
</feature>
<reference evidence="3 4" key="1">
    <citation type="submission" date="2024-08" db="EMBL/GenBank/DDBJ databases">
        <authorList>
            <person name="Cucini C."/>
            <person name="Frati F."/>
        </authorList>
    </citation>
    <scope>NUCLEOTIDE SEQUENCE [LARGE SCALE GENOMIC DNA]</scope>
</reference>
<organism evidence="3 4">
    <name type="scientific">Orchesella dallaii</name>
    <dbReference type="NCBI Taxonomy" id="48710"/>
    <lineage>
        <taxon>Eukaryota</taxon>
        <taxon>Metazoa</taxon>
        <taxon>Ecdysozoa</taxon>
        <taxon>Arthropoda</taxon>
        <taxon>Hexapoda</taxon>
        <taxon>Collembola</taxon>
        <taxon>Entomobryomorpha</taxon>
        <taxon>Entomobryoidea</taxon>
        <taxon>Orchesellidae</taxon>
        <taxon>Orchesellinae</taxon>
        <taxon>Orchesella</taxon>
    </lineage>
</organism>
<dbReference type="PROSITE" id="PS00028">
    <property type="entry name" value="ZINC_FINGER_C2H2_1"/>
    <property type="match status" value="1"/>
</dbReference>
<keyword evidence="4" id="KW-1185">Reference proteome</keyword>
<comment type="caution">
    <text evidence="3">The sequence shown here is derived from an EMBL/GenBank/DDBJ whole genome shotgun (WGS) entry which is preliminary data.</text>
</comment>
<gene>
    <name evidence="3" type="ORF">ODALV1_LOCUS3451</name>
</gene>
<evidence type="ECO:0000313" key="3">
    <source>
        <dbReference type="EMBL" id="CAL8076380.1"/>
    </source>
</evidence>
<dbReference type="InterPro" id="IPR013087">
    <property type="entry name" value="Znf_C2H2_type"/>
</dbReference>